<dbReference type="InterPro" id="IPR008920">
    <property type="entry name" value="TF_FadR/GntR_C"/>
</dbReference>
<reference evidence="4" key="2">
    <citation type="submission" date="2020-09" db="EMBL/GenBank/DDBJ databases">
        <authorList>
            <person name="Sun Q."/>
            <person name="Zhou Y."/>
        </authorList>
    </citation>
    <scope>NUCLEOTIDE SEQUENCE</scope>
    <source>
        <strain evidence="4">CGMCC 1.15095</strain>
    </source>
</reference>
<dbReference type="SUPFAM" id="SSF48008">
    <property type="entry name" value="GntR ligand-binding domain-like"/>
    <property type="match status" value="1"/>
</dbReference>
<evidence type="ECO:0008006" key="6">
    <source>
        <dbReference type="Google" id="ProtNLM"/>
    </source>
</evidence>
<dbReference type="Proteomes" id="UP000608154">
    <property type="component" value="Unassembled WGS sequence"/>
</dbReference>
<dbReference type="InterPro" id="IPR036390">
    <property type="entry name" value="WH_DNA-bd_sf"/>
</dbReference>
<dbReference type="GO" id="GO:0003677">
    <property type="term" value="F:DNA binding"/>
    <property type="evidence" value="ECO:0007669"/>
    <property type="project" value="UniProtKB-KW"/>
</dbReference>
<evidence type="ECO:0000313" key="4">
    <source>
        <dbReference type="EMBL" id="GGC00971.1"/>
    </source>
</evidence>
<dbReference type="EMBL" id="BMHK01000011">
    <property type="protein sequence ID" value="GGC00971.1"/>
    <property type="molecule type" value="Genomic_DNA"/>
</dbReference>
<keyword evidence="2" id="KW-0238">DNA-binding</keyword>
<dbReference type="PANTHER" id="PTHR43537:SF5">
    <property type="entry name" value="UXU OPERON TRANSCRIPTIONAL REGULATOR"/>
    <property type="match status" value="1"/>
</dbReference>
<evidence type="ECO:0000256" key="3">
    <source>
        <dbReference type="ARBA" id="ARBA00023163"/>
    </source>
</evidence>
<evidence type="ECO:0000313" key="5">
    <source>
        <dbReference type="Proteomes" id="UP000608154"/>
    </source>
</evidence>
<gene>
    <name evidence="4" type="ORF">GCM10011494_19430</name>
</gene>
<reference evidence="4" key="1">
    <citation type="journal article" date="2014" name="Int. J. Syst. Evol. Microbiol.">
        <title>Complete genome sequence of Corynebacterium casei LMG S-19264T (=DSM 44701T), isolated from a smear-ripened cheese.</title>
        <authorList>
            <consortium name="US DOE Joint Genome Institute (JGI-PGF)"/>
            <person name="Walter F."/>
            <person name="Albersmeier A."/>
            <person name="Kalinowski J."/>
            <person name="Ruckert C."/>
        </authorList>
    </citation>
    <scope>NUCLEOTIDE SEQUENCE</scope>
    <source>
        <strain evidence="4">CGMCC 1.15095</strain>
    </source>
</reference>
<protein>
    <recommendedName>
        <fullName evidence="6">GntR family transcriptional regulator</fullName>
    </recommendedName>
</protein>
<sequence length="243" mass="27155">MKRSVGGSKGRRRAGNLVARTTETLRERIFACEPGTLIGSLNDLARSLDVGIVTLQQVARVLEHEGLLEVRRGPGGGYYGIRPDEAALERALDAYMRMNPASFEEALDMTSLLFTELVTAAAGCTDETLRARLGVLAERASMCRTMAEFGEFEIEFQEQLFQMVRRPLFEMLTRVTLHYSSSRPTPPIHSAVEGIEVWQEGRRRIIAAILANDPALARFEANRCNRAVVLAHLRIRRSDLQPD</sequence>
<organism evidence="4 5">
    <name type="scientific">Novosphingobium endophyticum</name>
    <dbReference type="NCBI Taxonomy" id="1955250"/>
    <lineage>
        <taxon>Bacteria</taxon>
        <taxon>Pseudomonadati</taxon>
        <taxon>Pseudomonadota</taxon>
        <taxon>Alphaproteobacteria</taxon>
        <taxon>Sphingomonadales</taxon>
        <taxon>Sphingomonadaceae</taxon>
        <taxon>Novosphingobium</taxon>
    </lineage>
</organism>
<dbReference type="RefSeq" id="WP_188770945.1">
    <property type="nucleotide sequence ID" value="NZ_BMHK01000011.1"/>
</dbReference>
<evidence type="ECO:0000256" key="1">
    <source>
        <dbReference type="ARBA" id="ARBA00023015"/>
    </source>
</evidence>
<evidence type="ECO:0000256" key="2">
    <source>
        <dbReference type="ARBA" id="ARBA00023125"/>
    </source>
</evidence>
<keyword evidence="3" id="KW-0804">Transcription</keyword>
<dbReference type="Gene3D" id="1.10.10.10">
    <property type="entry name" value="Winged helix-like DNA-binding domain superfamily/Winged helix DNA-binding domain"/>
    <property type="match status" value="1"/>
</dbReference>
<keyword evidence="1" id="KW-0805">Transcription regulation</keyword>
<dbReference type="SUPFAM" id="SSF46785">
    <property type="entry name" value="Winged helix' DNA-binding domain"/>
    <property type="match status" value="1"/>
</dbReference>
<dbReference type="AlphaFoldDB" id="A0A916TUT9"/>
<dbReference type="InterPro" id="IPR036388">
    <property type="entry name" value="WH-like_DNA-bd_sf"/>
</dbReference>
<name>A0A916TUT9_9SPHN</name>
<dbReference type="PANTHER" id="PTHR43537">
    <property type="entry name" value="TRANSCRIPTIONAL REGULATOR, GNTR FAMILY"/>
    <property type="match status" value="1"/>
</dbReference>
<comment type="caution">
    <text evidence="4">The sequence shown here is derived from an EMBL/GenBank/DDBJ whole genome shotgun (WGS) entry which is preliminary data.</text>
</comment>
<accession>A0A916TUT9</accession>
<dbReference type="Gene3D" id="1.20.120.530">
    <property type="entry name" value="GntR ligand-binding domain-like"/>
    <property type="match status" value="1"/>
</dbReference>
<keyword evidence="5" id="KW-1185">Reference proteome</keyword>
<proteinExistence type="predicted"/>